<dbReference type="AlphaFoldDB" id="A0AAW0Q4R7"/>
<evidence type="ECO:0000313" key="2">
    <source>
        <dbReference type="EMBL" id="KAK8092799.1"/>
    </source>
</evidence>
<evidence type="ECO:0000256" key="1">
    <source>
        <dbReference type="SAM" id="MobiDB-lite"/>
    </source>
</evidence>
<keyword evidence="3" id="KW-1185">Reference proteome</keyword>
<reference evidence="2 3" key="1">
    <citation type="submission" date="2023-01" db="EMBL/GenBank/DDBJ databases">
        <title>Analysis of 21 Apiospora genomes using comparative genomics revels a genus with tremendous synthesis potential of carbohydrate active enzymes and secondary metabolites.</title>
        <authorList>
            <person name="Sorensen T."/>
        </authorList>
    </citation>
    <scope>NUCLEOTIDE SEQUENCE [LARGE SCALE GENOMIC DNA]</scope>
    <source>
        <strain evidence="2 3">CBS 117206</strain>
    </source>
</reference>
<feature type="compositionally biased region" description="Low complexity" evidence="1">
    <location>
        <begin position="16"/>
        <end position="28"/>
    </location>
</feature>
<gene>
    <name evidence="2" type="ORF">PG999_014386</name>
</gene>
<evidence type="ECO:0000313" key="3">
    <source>
        <dbReference type="Proteomes" id="UP001392437"/>
    </source>
</evidence>
<protein>
    <submittedName>
        <fullName evidence="2">Uncharacterized protein</fullName>
    </submittedName>
</protein>
<dbReference type="EMBL" id="JAQQWP010000012">
    <property type="protein sequence ID" value="KAK8092799.1"/>
    <property type="molecule type" value="Genomic_DNA"/>
</dbReference>
<feature type="compositionally biased region" description="Basic and acidic residues" evidence="1">
    <location>
        <begin position="67"/>
        <end position="87"/>
    </location>
</feature>
<sequence length="129" mass="14487">MNGIRLAPAPQPQPQPQASESSKAPAQSTKKSAPARGKPAWANDATIRSIVVGEMDPDLLVRLQKRREQRELREQQEREREERERLRVQASSSSYGFGPLIDVGQDVERVTYYGDTNWKDATSIPSLLD</sequence>
<accession>A0AAW0Q4R7</accession>
<name>A0AAW0Q4R7_9PEZI</name>
<proteinExistence type="predicted"/>
<feature type="region of interest" description="Disordered" evidence="1">
    <location>
        <begin position="67"/>
        <end position="90"/>
    </location>
</feature>
<organism evidence="2 3">
    <name type="scientific">Apiospora kogelbergensis</name>
    <dbReference type="NCBI Taxonomy" id="1337665"/>
    <lineage>
        <taxon>Eukaryota</taxon>
        <taxon>Fungi</taxon>
        <taxon>Dikarya</taxon>
        <taxon>Ascomycota</taxon>
        <taxon>Pezizomycotina</taxon>
        <taxon>Sordariomycetes</taxon>
        <taxon>Xylariomycetidae</taxon>
        <taxon>Amphisphaeriales</taxon>
        <taxon>Apiosporaceae</taxon>
        <taxon>Apiospora</taxon>
    </lineage>
</organism>
<dbReference type="Proteomes" id="UP001392437">
    <property type="component" value="Unassembled WGS sequence"/>
</dbReference>
<comment type="caution">
    <text evidence="2">The sequence shown here is derived from an EMBL/GenBank/DDBJ whole genome shotgun (WGS) entry which is preliminary data.</text>
</comment>
<feature type="region of interest" description="Disordered" evidence="1">
    <location>
        <begin position="1"/>
        <end position="44"/>
    </location>
</feature>